<keyword evidence="8" id="KW-0460">Magnesium</keyword>
<dbReference type="GO" id="GO:0005524">
    <property type="term" value="F:ATP binding"/>
    <property type="evidence" value="ECO:0007669"/>
    <property type="project" value="UniProtKB-KW"/>
</dbReference>
<evidence type="ECO:0000259" key="9">
    <source>
        <dbReference type="Pfam" id="PF03281"/>
    </source>
</evidence>
<proteinExistence type="inferred from homology"/>
<keyword evidence="7" id="KW-0067">ATP-binding</keyword>
<dbReference type="InterPro" id="IPR046903">
    <property type="entry name" value="Mab-21-like_nuc_Trfase"/>
</dbReference>
<evidence type="ECO:0000256" key="7">
    <source>
        <dbReference type="ARBA" id="ARBA00022840"/>
    </source>
</evidence>
<keyword evidence="6" id="KW-0547">Nucleotide-binding</keyword>
<dbReference type="KEGG" id="aplc:110979767"/>
<dbReference type="Pfam" id="PF03281">
    <property type="entry name" value="Mab-21"/>
    <property type="match status" value="1"/>
</dbReference>
<dbReference type="Gene3D" id="3.30.460.90">
    <property type="match status" value="1"/>
</dbReference>
<dbReference type="PANTHER" id="PTHR10656">
    <property type="entry name" value="CELL FATE DETERMINING PROTEIN MAB21-RELATED"/>
    <property type="match status" value="1"/>
</dbReference>
<comment type="cofactor">
    <cofactor evidence="1">
        <name>Mg(2+)</name>
        <dbReference type="ChEBI" id="CHEBI:18420"/>
    </cofactor>
</comment>
<evidence type="ECO:0000313" key="11">
    <source>
        <dbReference type="Proteomes" id="UP000694845"/>
    </source>
</evidence>
<keyword evidence="4" id="KW-0548">Nucleotidyltransferase</keyword>
<evidence type="ECO:0000256" key="2">
    <source>
        <dbReference type="ARBA" id="ARBA00008307"/>
    </source>
</evidence>
<reference evidence="12" key="1">
    <citation type="submission" date="2025-08" db="UniProtKB">
        <authorList>
            <consortium name="RefSeq"/>
        </authorList>
    </citation>
    <scope>IDENTIFICATION</scope>
</reference>
<dbReference type="GeneID" id="110979767"/>
<dbReference type="GO" id="GO:0046872">
    <property type="term" value="F:metal ion binding"/>
    <property type="evidence" value="ECO:0007669"/>
    <property type="project" value="UniProtKB-KW"/>
</dbReference>
<dbReference type="Gene3D" id="1.10.1410.40">
    <property type="match status" value="1"/>
</dbReference>
<evidence type="ECO:0000256" key="5">
    <source>
        <dbReference type="ARBA" id="ARBA00022723"/>
    </source>
</evidence>
<evidence type="ECO:0000256" key="6">
    <source>
        <dbReference type="ARBA" id="ARBA00022741"/>
    </source>
</evidence>
<evidence type="ECO:0000256" key="1">
    <source>
        <dbReference type="ARBA" id="ARBA00001946"/>
    </source>
</evidence>
<feature type="domain" description="Mab-21-like nucleotidyltransferase" evidence="9">
    <location>
        <begin position="75"/>
        <end position="264"/>
    </location>
</feature>
<evidence type="ECO:0000256" key="3">
    <source>
        <dbReference type="ARBA" id="ARBA00022679"/>
    </source>
</evidence>
<dbReference type="OrthoDB" id="6054650at2759"/>
<dbReference type="Proteomes" id="UP000694845">
    <property type="component" value="Unplaced"/>
</dbReference>
<dbReference type="AlphaFoldDB" id="A0A8B7YIS6"/>
<evidence type="ECO:0000259" key="10">
    <source>
        <dbReference type="Pfam" id="PF20266"/>
    </source>
</evidence>
<accession>A0A8B7YIS6</accession>
<keyword evidence="3" id="KW-0808">Transferase</keyword>
<dbReference type="OMA" id="YPQDEDW"/>
<evidence type="ECO:0000256" key="8">
    <source>
        <dbReference type="ARBA" id="ARBA00022842"/>
    </source>
</evidence>
<sequence length="412" mass="46624">MAKSKPSLTANITSYLEGHVYPEKRTTRLSHQGLIERTVAPILQLVGENDDRFQTDVPRTSDCTFGVTAVGEHRFDILVPLRNLLTRKSQGVPAETECFTYTDSSQSANPYVKPLPGFGFVRTDTTVTLLQDLCGRNEDEQGSLLMPGKVLRRFHRHIEAAVHTLEQECFWEREPTVYQVMVQLEGPSVTLTVLMRGNTYTVSLLPAIHVNTWPGEILSQWPHCSWMSLNKIESVKSHFYLFAIRPKGTDDARKLWCGCFYPGEILLASQADDGSNKDTCRHRALDAMLAVQDENCQDFHPVTSRIIRTAFLHQCVQYPQDEDWEPDKLGRAFVDLFLAIIQGLIKGACSHFFLPQTNLLAGYDKKDLRRVAAHLKVILNDVVQRPDQTNFLGDSRGRKKFSLLKTTCGPKF</sequence>
<evidence type="ECO:0000313" key="12">
    <source>
        <dbReference type="RefSeq" id="XP_022091511.1"/>
    </source>
</evidence>
<dbReference type="Pfam" id="PF20266">
    <property type="entry name" value="Mab-21_C"/>
    <property type="match status" value="1"/>
</dbReference>
<gene>
    <name evidence="12" type="primary">LOC110979767</name>
</gene>
<dbReference type="InterPro" id="IPR046906">
    <property type="entry name" value="Mab-21_HhH/H2TH-like"/>
</dbReference>
<name>A0A8B7YIS6_ACAPL</name>
<keyword evidence="5" id="KW-0479">Metal-binding</keyword>
<dbReference type="PANTHER" id="PTHR10656:SF42">
    <property type="entry name" value="CYCLIC GMP-AMP SYNTHASE-LIKE PROTEIN-RELATED"/>
    <property type="match status" value="1"/>
</dbReference>
<dbReference type="SMART" id="SM01265">
    <property type="entry name" value="Mab-21"/>
    <property type="match status" value="1"/>
</dbReference>
<keyword evidence="11" id="KW-1185">Reference proteome</keyword>
<dbReference type="InterPro" id="IPR024810">
    <property type="entry name" value="MAB21L/cGLR"/>
</dbReference>
<dbReference type="RefSeq" id="XP_022091511.1">
    <property type="nucleotide sequence ID" value="XM_022235819.1"/>
</dbReference>
<organism evidence="11 12">
    <name type="scientific">Acanthaster planci</name>
    <name type="common">Crown-of-thorns starfish</name>
    <dbReference type="NCBI Taxonomy" id="133434"/>
    <lineage>
        <taxon>Eukaryota</taxon>
        <taxon>Metazoa</taxon>
        <taxon>Echinodermata</taxon>
        <taxon>Eleutherozoa</taxon>
        <taxon>Asterozoa</taxon>
        <taxon>Asteroidea</taxon>
        <taxon>Valvatacea</taxon>
        <taxon>Valvatida</taxon>
        <taxon>Acanthasteridae</taxon>
        <taxon>Acanthaster</taxon>
    </lineage>
</organism>
<feature type="domain" description="Mab-21-like HhH/H2TH-like" evidence="10">
    <location>
        <begin position="280"/>
        <end position="375"/>
    </location>
</feature>
<dbReference type="GO" id="GO:0016779">
    <property type="term" value="F:nucleotidyltransferase activity"/>
    <property type="evidence" value="ECO:0007669"/>
    <property type="project" value="UniProtKB-KW"/>
</dbReference>
<comment type="similarity">
    <text evidence="2">Belongs to the mab-21 family.</text>
</comment>
<protein>
    <submittedName>
        <fullName evidence="12">Protein mab-21-like</fullName>
    </submittedName>
</protein>
<evidence type="ECO:0000256" key="4">
    <source>
        <dbReference type="ARBA" id="ARBA00022695"/>
    </source>
</evidence>